<dbReference type="AlphaFoldDB" id="A0A1X0WSA0"/>
<organism evidence="2 3">
    <name type="scientific">Streptococcus oralis subsp. tigurinus</name>
    <dbReference type="NCBI Taxonomy" id="1077464"/>
    <lineage>
        <taxon>Bacteria</taxon>
        <taxon>Bacillati</taxon>
        <taxon>Bacillota</taxon>
        <taxon>Bacilli</taxon>
        <taxon>Lactobacillales</taxon>
        <taxon>Streptococcaceae</taxon>
        <taxon>Streptococcus</taxon>
    </lineage>
</organism>
<sequence>MEHRYRTNLKKVFLTDSELNQLNNHLSKSRCKTFSEYARKVLLNPNMNFLTIDTTTYQDLIFELKRIGNNVNQIAHAVNQNHIISHEQFQELRQGMAELVSEVEKDFQIKVEKLKAFYGSH</sequence>
<dbReference type="RefSeq" id="WP_084933822.1">
    <property type="nucleotide sequence ID" value="NZ_LNVG01000015.1"/>
</dbReference>
<evidence type="ECO:0000313" key="3">
    <source>
        <dbReference type="Proteomes" id="UP000192789"/>
    </source>
</evidence>
<gene>
    <name evidence="2" type="ORF">ATE35_09650</name>
</gene>
<name>A0A1X0WSA0_STROR</name>
<evidence type="ECO:0000259" key="1">
    <source>
        <dbReference type="Pfam" id="PF05713"/>
    </source>
</evidence>
<dbReference type="EMBL" id="LNVG01000015">
    <property type="protein sequence ID" value="ORJ29670.1"/>
    <property type="molecule type" value="Genomic_DNA"/>
</dbReference>
<feature type="domain" description="Bacterial mobilisation" evidence="1">
    <location>
        <begin position="61"/>
        <end position="105"/>
    </location>
</feature>
<protein>
    <recommendedName>
        <fullName evidence="1">Bacterial mobilisation domain-containing protein</fullName>
    </recommendedName>
</protein>
<reference evidence="2 3" key="1">
    <citation type="journal article" date="2016" name="PLoS ONE">
        <title>Comparative Genomics Analysis of Streptococcus tigurinus Strains Identifies Genetic Elements Specifically and Uniquely Present in Highly Virulent Strains.</title>
        <authorList>
            <person name="Diene S.M."/>
            <person name="Francois P."/>
            <person name="Zbinden A."/>
            <person name="Entenza J.M."/>
            <person name="Resch G."/>
        </authorList>
    </citation>
    <scope>NUCLEOTIDE SEQUENCE [LARGE SCALE GENOMIC DNA]</scope>
    <source>
        <strain evidence="2 3">AZ_14</strain>
    </source>
</reference>
<accession>A0A1X0WSA0</accession>
<dbReference type="InterPro" id="IPR008687">
    <property type="entry name" value="MobC"/>
</dbReference>
<dbReference type="Proteomes" id="UP000192789">
    <property type="component" value="Unassembled WGS sequence"/>
</dbReference>
<dbReference type="Pfam" id="PF05713">
    <property type="entry name" value="MobC"/>
    <property type="match status" value="1"/>
</dbReference>
<proteinExistence type="predicted"/>
<comment type="caution">
    <text evidence="2">The sequence shown here is derived from an EMBL/GenBank/DDBJ whole genome shotgun (WGS) entry which is preliminary data.</text>
</comment>
<evidence type="ECO:0000313" key="2">
    <source>
        <dbReference type="EMBL" id="ORJ29670.1"/>
    </source>
</evidence>